<dbReference type="InterPro" id="IPR035986">
    <property type="entry name" value="PKD_dom_sf"/>
</dbReference>
<accession>A0A367ZM00</accession>
<gene>
    <name evidence="5" type="ORF">OZSIB_0412</name>
</gene>
<proteinExistence type="predicted"/>
<comment type="cofactor">
    <cofactor evidence="1">
        <name>Ca(2+)</name>
        <dbReference type="ChEBI" id="CHEBI:29108"/>
    </cofactor>
</comment>
<dbReference type="SMART" id="SM00642">
    <property type="entry name" value="Aamy"/>
    <property type="match status" value="1"/>
</dbReference>
<dbReference type="InterPro" id="IPR017853">
    <property type="entry name" value="GH"/>
</dbReference>
<dbReference type="InterPro" id="IPR000601">
    <property type="entry name" value="PKD_dom"/>
</dbReference>
<dbReference type="SUPFAM" id="SSF49299">
    <property type="entry name" value="PKD domain"/>
    <property type="match status" value="1"/>
</dbReference>
<dbReference type="SUPFAM" id="SSF51445">
    <property type="entry name" value="(Trans)glycosidases"/>
    <property type="match status" value="1"/>
</dbReference>
<evidence type="ECO:0000256" key="3">
    <source>
        <dbReference type="ARBA" id="ARBA00022729"/>
    </source>
</evidence>
<dbReference type="SMART" id="SM00089">
    <property type="entry name" value="PKD"/>
    <property type="match status" value="1"/>
</dbReference>
<feature type="domain" description="PKD" evidence="4">
    <location>
        <begin position="166"/>
        <end position="244"/>
    </location>
</feature>
<dbReference type="PANTHER" id="PTHR10357:SF215">
    <property type="entry name" value="ALPHA-AMYLASE 1"/>
    <property type="match status" value="1"/>
</dbReference>
<dbReference type="InterPro" id="IPR022409">
    <property type="entry name" value="PKD/Chitinase_dom"/>
</dbReference>
<dbReference type="PROSITE" id="PS50093">
    <property type="entry name" value="PKD"/>
    <property type="match status" value="1"/>
</dbReference>
<evidence type="ECO:0000256" key="1">
    <source>
        <dbReference type="ARBA" id="ARBA00001913"/>
    </source>
</evidence>
<dbReference type="InterPro" id="IPR013783">
    <property type="entry name" value="Ig-like_fold"/>
</dbReference>
<dbReference type="CDD" id="cd00146">
    <property type="entry name" value="PKD"/>
    <property type="match status" value="1"/>
</dbReference>
<evidence type="ECO:0000256" key="2">
    <source>
        <dbReference type="ARBA" id="ARBA00022723"/>
    </source>
</evidence>
<dbReference type="EMBL" id="QOQW01000016">
    <property type="protein sequence ID" value="RCK79070.1"/>
    <property type="molecule type" value="Genomic_DNA"/>
</dbReference>
<evidence type="ECO:0000313" key="6">
    <source>
        <dbReference type="Proteomes" id="UP000252355"/>
    </source>
</evidence>
<dbReference type="Pfam" id="PF00128">
    <property type="entry name" value="Alpha-amylase"/>
    <property type="match status" value="1"/>
</dbReference>
<dbReference type="AlphaFoldDB" id="A0A367ZM00"/>
<sequence>MKQAWPVWLLLMVMAAGLWLVGGRGAPIWAARLATAPEGLPPPTPPVPHPVPVGTSIYRSIKVAGLGGDWNLTSAAGQMKNPVGTRWETFVHLAAGRHEFRFVANGTWSVWWGSPFVSGRSPAFGGTAVLRGGNLAVEIPAAGAWRITFDDRTLTWAFDQAGGNLPPVANAGADITAGPGTLVQFNGTLSYDPDGTIASYVWSNGLIGPTPTRRYDEPGIYDVTLTVTDDSGNSAQDVVRVTITGEVAFVGDLRRETIYHVLVSRFFNGDPSNDFFCRERIASGDPHWRGDFAGLISRLDYIQDLGFTALCLSPVIENRGACDYDGLAGYDWLTVDPRLESPGARYVDLLREAHHRGLKVIQTIVVNHTSNYGIRGQVWVDRLPHKFYRGANMVVPPPYIFHWGNYRHPFREDNDNPKAPEWFQDFLHRDPWGAGPLIDPRTGTRLPLVGYRPDRFFDTDEATLPAEWYHRHGWSTAADATSTFALQRKHLGRDALDLATENWTVKRYLNRAVFRLIDLGIDGVRIDLAGHVDRDELRTMVDHWREKKPQLYVLADVEARGSGFGLLASDRLPSELTPWWYSRTGTDPRQPDAGPFSGLAVTDGPLTRAFATSVVNGTYDGLDAFFRRDWVYGDPTFLLTAFHGARTGPGLDPRFRFAGELWQAALAYTLLWTTRGIPCLQQGEEIGFMAGAPMVPFLPTHLLSQTGHAYFGSHLENAALPVTKAHPLWLHIQRLNQIRARVPALQAGTLENGRAWGSGMSFVRNWQNWRDLAVVGLAAVIDQEITVDRLPSGLYVDAITGLTQEVASTASSLTFRVAGNSAGIWIRNGPGRIGEAGPFLR</sequence>
<evidence type="ECO:0000259" key="4">
    <source>
        <dbReference type="PROSITE" id="PS50093"/>
    </source>
</evidence>
<keyword evidence="2" id="KW-0479">Metal-binding</keyword>
<reference evidence="5 6" key="1">
    <citation type="submission" date="2018-05" db="EMBL/GenBank/DDBJ databases">
        <title>A metagenomic window into the 2 km-deep terrestrial subsurface aquifer revealed taxonomically and functionally diverse microbial community comprising novel uncultured bacterial lineages.</title>
        <authorList>
            <person name="Kadnikov V.V."/>
            <person name="Mardanov A.V."/>
            <person name="Beletsky A.V."/>
            <person name="Banks D."/>
            <person name="Pimenov N.V."/>
            <person name="Frank Y.A."/>
            <person name="Karnachuk O.V."/>
            <person name="Ravin N.V."/>
        </authorList>
    </citation>
    <scope>NUCLEOTIDE SEQUENCE [LARGE SCALE GENOMIC DNA]</scope>
    <source>
        <strain evidence="5">BY5</strain>
    </source>
</reference>
<dbReference type="Proteomes" id="UP000252355">
    <property type="component" value="Unassembled WGS sequence"/>
</dbReference>
<evidence type="ECO:0000313" key="5">
    <source>
        <dbReference type="EMBL" id="RCK79070.1"/>
    </source>
</evidence>
<comment type="caution">
    <text evidence="5">The sequence shown here is derived from an EMBL/GenBank/DDBJ whole genome shotgun (WGS) entry which is preliminary data.</text>
</comment>
<keyword evidence="3" id="KW-0732">Signal</keyword>
<protein>
    <submittedName>
        <fullName evidence="5">Alpha-amylase</fullName>
    </submittedName>
</protein>
<name>A0A367ZM00_9BACT</name>
<dbReference type="InterPro" id="IPR006047">
    <property type="entry name" value="GH13_cat_dom"/>
</dbReference>
<dbReference type="Gene3D" id="3.20.20.80">
    <property type="entry name" value="Glycosidases"/>
    <property type="match status" value="2"/>
</dbReference>
<organism evidence="5 6">
    <name type="scientific">Candidatus Ozemobacter sibiricus</name>
    <dbReference type="NCBI Taxonomy" id="2268124"/>
    <lineage>
        <taxon>Bacteria</taxon>
        <taxon>Candidatus Ozemobacteria</taxon>
        <taxon>Candidatus Ozemobacterales</taxon>
        <taxon>Candidatus Ozemobacteraceae</taxon>
        <taxon>Candidatus Ozemobacter</taxon>
    </lineage>
</organism>
<dbReference type="GO" id="GO:0046872">
    <property type="term" value="F:metal ion binding"/>
    <property type="evidence" value="ECO:0007669"/>
    <property type="project" value="UniProtKB-KW"/>
</dbReference>
<dbReference type="Pfam" id="PF18911">
    <property type="entry name" value="PKD_4"/>
    <property type="match status" value="1"/>
</dbReference>
<dbReference type="GO" id="GO:0005975">
    <property type="term" value="P:carbohydrate metabolic process"/>
    <property type="evidence" value="ECO:0007669"/>
    <property type="project" value="InterPro"/>
</dbReference>
<dbReference type="PANTHER" id="PTHR10357">
    <property type="entry name" value="ALPHA-AMYLASE FAMILY MEMBER"/>
    <property type="match status" value="1"/>
</dbReference>
<dbReference type="Gene3D" id="2.60.40.10">
    <property type="entry name" value="Immunoglobulins"/>
    <property type="match status" value="2"/>
</dbReference>